<evidence type="ECO:0000313" key="2">
    <source>
        <dbReference type="EMBL" id="CAD7093141.1"/>
    </source>
</evidence>
<gene>
    <name evidence="2" type="ORF">HERILL_LOCUS15446</name>
</gene>
<dbReference type="InterPro" id="IPR004119">
    <property type="entry name" value="EcKL"/>
</dbReference>
<dbReference type="InterPro" id="IPR011009">
    <property type="entry name" value="Kinase-like_dom_sf"/>
</dbReference>
<proteinExistence type="predicted"/>
<accession>A0A7R8Z231</accession>
<dbReference type="PANTHER" id="PTHR11012:SF13">
    <property type="entry name" value="CHK KINASE-LIKE DOMAIN-CONTAINING PROTEIN-RELATED"/>
    <property type="match status" value="1"/>
</dbReference>
<feature type="domain" description="CHK kinase-like" evidence="1">
    <location>
        <begin position="143"/>
        <end position="332"/>
    </location>
</feature>
<dbReference type="SUPFAM" id="SSF56112">
    <property type="entry name" value="Protein kinase-like (PK-like)"/>
    <property type="match status" value="1"/>
</dbReference>
<dbReference type="SMART" id="SM00587">
    <property type="entry name" value="CHK"/>
    <property type="match status" value="1"/>
</dbReference>
<dbReference type="Pfam" id="PF02958">
    <property type="entry name" value="EcKL"/>
    <property type="match status" value="1"/>
</dbReference>
<dbReference type="EMBL" id="LR899014">
    <property type="protein sequence ID" value="CAD7093141.1"/>
    <property type="molecule type" value="Genomic_DNA"/>
</dbReference>
<dbReference type="AlphaFoldDB" id="A0A7R8Z231"/>
<sequence>MAEVSSHTEECAESFPSWLSREYFESVVREKLCDDSIVITRIDVAPAAEKGEHFLCAIYRIQLEYKRAEDSDAQRVSYVVKARFENKENQTLNDALETQDVLGREMFMYSSVLPKLSSILADIGQKAQLVPEIIRVDYRKGCIIFEDLCYRRFKMCDKMVGLDLEHIKLALKRLAAFNAAAAKLNEIEEGSLQKFNRCCFSDSGLEPFFTSQMEACGRAVQKWKGFEGYGDKLLALAPKIMEYGRRLFEPKSHHFNTLIHGDFWINNMMFRYDANDQPIENVLIDFQFNSWTSPAIDLHYFLKTSVNEDLKWDHEQELVRYYHNHLAEDLNALQFKGRIPTFQDFWSQFLDNSFNEVTSVCIVVPLILNEQKSDSADLLENDDNTMKSKEAVYNQTRIKTIIQKHLPSFDKRGLLD</sequence>
<organism evidence="2 3">
    <name type="scientific">Hermetia illucens</name>
    <name type="common">Black soldier fly</name>
    <dbReference type="NCBI Taxonomy" id="343691"/>
    <lineage>
        <taxon>Eukaryota</taxon>
        <taxon>Metazoa</taxon>
        <taxon>Ecdysozoa</taxon>
        <taxon>Arthropoda</taxon>
        <taxon>Hexapoda</taxon>
        <taxon>Insecta</taxon>
        <taxon>Pterygota</taxon>
        <taxon>Neoptera</taxon>
        <taxon>Endopterygota</taxon>
        <taxon>Diptera</taxon>
        <taxon>Brachycera</taxon>
        <taxon>Stratiomyomorpha</taxon>
        <taxon>Stratiomyidae</taxon>
        <taxon>Hermetiinae</taxon>
        <taxon>Hermetia</taxon>
    </lineage>
</organism>
<dbReference type="InterPro" id="IPR015897">
    <property type="entry name" value="CHK_kinase-like"/>
</dbReference>
<dbReference type="OrthoDB" id="411145at2759"/>
<keyword evidence="3" id="KW-1185">Reference proteome</keyword>
<dbReference type="InParanoid" id="A0A7R8Z231"/>
<dbReference type="Proteomes" id="UP000594454">
    <property type="component" value="Chromosome 6"/>
</dbReference>
<protein>
    <recommendedName>
        <fullName evidence="1">CHK kinase-like domain-containing protein</fullName>
    </recommendedName>
</protein>
<reference evidence="2 3" key="1">
    <citation type="submission" date="2020-11" db="EMBL/GenBank/DDBJ databases">
        <authorList>
            <person name="Wallbank WR R."/>
            <person name="Pardo Diaz C."/>
            <person name="Kozak K."/>
            <person name="Martin S."/>
            <person name="Jiggins C."/>
            <person name="Moest M."/>
            <person name="Warren A I."/>
            <person name="Generalovic N T."/>
            <person name="Byers J.R.P. K."/>
            <person name="Montejo-Kovacevich G."/>
            <person name="Yen C E."/>
        </authorList>
    </citation>
    <scope>NUCLEOTIDE SEQUENCE [LARGE SCALE GENOMIC DNA]</scope>
</reference>
<name>A0A7R8Z231_HERIL</name>
<evidence type="ECO:0000313" key="3">
    <source>
        <dbReference type="Proteomes" id="UP000594454"/>
    </source>
</evidence>
<dbReference type="PANTHER" id="PTHR11012">
    <property type="entry name" value="PROTEIN KINASE-LIKE DOMAIN-CONTAINING"/>
    <property type="match status" value="1"/>
</dbReference>
<dbReference type="Gene3D" id="3.90.1200.10">
    <property type="match status" value="1"/>
</dbReference>
<evidence type="ECO:0000259" key="1">
    <source>
        <dbReference type="SMART" id="SM00587"/>
    </source>
</evidence>